<dbReference type="Proteomes" id="UP001396334">
    <property type="component" value="Unassembled WGS sequence"/>
</dbReference>
<protein>
    <submittedName>
        <fullName evidence="2">Uncharacterized protein</fullName>
    </submittedName>
</protein>
<keyword evidence="3" id="KW-1185">Reference proteome</keyword>
<gene>
    <name evidence="2" type="ORF">V6N11_062879</name>
</gene>
<accession>A0ABR2NPI4</accession>
<evidence type="ECO:0000256" key="1">
    <source>
        <dbReference type="SAM" id="MobiDB-lite"/>
    </source>
</evidence>
<reference evidence="2 3" key="1">
    <citation type="journal article" date="2024" name="G3 (Bethesda)">
        <title>Genome assembly of Hibiscus sabdariffa L. provides insights into metabolisms of medicinal natural products.</title>
        <authorList>
            <person name="Kim T."/>
        </authorList>
    </citation>
    <scope>NUCLEOTIDE SEQUENCE [LARGE SCALE GENOMIC DNA]</scope>
    <source>
        <strain evidence="2">TK-2024</strain>
        <tissue evidence="2">Old leaves</tissue>
    </source>
</reference>
<sequence>MKEQSNVPESNGREGDSKSFVEVGNDPAKEKVSSSDVKTSRKLTSEAWQYFELVMENDMPKKYAQTLEAFNVLAKLDG</sequence>
<feature type="region of interest" description="Disordered" evidence="1">
    <location>
        <begin position="1"/>
        <end position="38"/>
    </location>
</feature>
<organism evidence="2 3">
    <name type="scientific">Hibiscus sabdariffa</name>
    <name type="common">roselle</name>
    <dbReference type="NCBI Taxonomy" id="183260"/>
    <lineage>
        <taxon>Eukaryota</taxon>
        <taxon>Viridiplantae</taxon>
        <taxon>Streptophyta</taxon>
        <taxon>Embryophyta</taxon>
        <taxon>Tracheophyta</taxon>
        <taxon>Spermatophyta</taxon>
        <taxon>Magnoliopsida</taxon>
        <taxon>eudicotyledons</taxon>
        <taxon>Gunneridae</taxon>
        <taxon>Pentapetalae</taxon>
        <taxon>rosids</taxon>
        <taxon>malvids</taxon>
        <taxon>Malvales</taxon>
        <taxon>Malvaceae</taxon>
        <taxon>Malvoideae</taxon>
        <taxon>Hibiscus</taxon>
    </lineage>
</organism>
<comment type="caution">
    <text evidence="2">The sequence shown here is derived from an EMBL/GenBank/DDBJ whole genome shotgun (WGS) entry which is preliminary data.</text>
</comment>
<name>A0ABR2NPI4_9ROSI</name>
<dbReference type="EMBL" id="JBBPBN010000114">
    <property type="protein sequence ID" value="KAK8978082.1"/>
    <property type="molecule type" value="Genomic_DNA"/>
</dbReference>
<proteinExistence type="predicted"/>
<evidence type="ECO:0000313" key="3">
    <source>
        <dbReference type="Proteomes" id="UP001396334"/>
    </source>
</evidence>
<evidence type="ECO:0000313" key="2">
    <source>
        <dbReference type="EMBL" id="KAK8978082.1"/>
    </source>
</evidence>